<evidence type="ECO:0000256" key="1">
    <source>
        <dbReference type="SAM" id="MobiDB-lite"/>
    </source>
</evidence>
<dbReference type="Proteomes" id="UP000005237">
    <property type="component" value="Unassembled WGS sequence"/>
</dbReference>
<reference evidence="3" key="1">
    <citation type="submission" date="2010-08" db="EMBL/GenBank/DDBJ databases">
        <authorList>
            <consortium name="Caenorhabditis japonica Sequencing Consortium"/>
            <person name="Wilson R.K."/>
        </authorList>
    </citation>
    <scope>NUCLEOTIDE SEQUENCE [LARGE SCALE GENOMIC DNA]</scope>
    <source>
        <strain evidence="3">DF5081</strain>
    </source>
</reference>
<organism evidence="2 3">
    <name type="scientific">Caenorhabditis japonica</name>
    <dbReference type="NCBI Taxonomy" id="281687"/>
    <lineage>
        <taxon>Eukaryota</taxon>
        <taxon>Metazoa</taxon>
        <taxon>Ecdysozoa</taxon>
        <taxon>Nematoda</taxon>
        <taxon>Chromadorea</taxon>
        <taxon>Rhabditida</taxon>
        <taxon>Rhabditina</taxon>
        <taxon>Rhabditomorpha</taxon>
        <taxon>Rhabditoidea</taxon>
        <taxon>Rhabditidae</taxon>
        <taxon>Peloderinae</taxon>
        <taxon>Caenorhabditis</taxon>
    </lineage>
</organism>
<evidence type="ECO:0000313" key="3">
    <source>
        <dbReference type="Proteomes" id="UP000005237"/>
    </source>
</evidence>
<feature type="compositionally biased region" description="Basic and acidic residues" evidence="1">
    <location>
        <begin position="70"/>
        <end position="93"/>
    </location>
</feature>
<protein>
    <submittedName>
        <fullName evidence="2">Uncharacterized protein</fullName>
    </submittedName>
</protein>
<reference evidence="2" key="2">
    <citation type="submission" date="2022-06" db="UniProtKB">
        <authorList>
            <consortium name="EnsemblMetazoa"/>
        </authorList>
    </citation>
    <scope>IDENTIFICATION</scope>
    <source>
        <strain evidence="2">DF5081</strain>
    </source>
</reference>
<accession>A0A8R1E640</accession>
<feature type="compositionally biased region" description="Basic and acidic residues" evidence="1">
    <location>
        <begin position="132"/>
        <end position="145"/>
    </location>
</feature>
<keyword evidence="3" id="KW-1185">Reference proteome</keyword>
<dbReference type="SUPFAM" id="SSF161008">
    <property type="entry name" value="Viral glycoprotein ectodomain-like"/>
    <property type="match status" value="1"/>
</dbReference>
<dbReference type="EnsemblMetazoa" id="CJA20674.1">
    <property type="protein sequence ID" value="CJA20674.1"/>
    <property type="gene ID" value="WBGene00176246"/>
</dbReference>
<proteinExistence type="predicted"/>
<dbReference type="AlphaFoldDB" id="A0A8R1E640"/>
<evidence type="ECO:0000313" key="2">
    <source>
        <dbReference type="EnsemblMetazoa" id="CJA20674.1"/>
    </source>
</evidence>
<feature type="region of interest" description="Disordered" evidence="1">
    <location>
        <begin position="70"/>
        <end position="156"/>
    </location>
</feature>
<dbReference type="Gene3D" id="1.20.5.1890">
    <property type="match status" value="1"/>
</dbReference>
<sequence length="719" mass="83382">MTFLKGLQKDIRQDVRKSAPASLAEAIRIASTNEAILTMEKEEENHQLVNAVTLLTESVRKLNNRDDNDRQFSRYEERRRNSIDQSRDRDQKSAHWKKKSYQPNRDQGKQDRRRPNNQRRNYRQSNEDEENPEHRQRNQSRDNYSRGRSQRKNRGNNFSTNFLFATIVVAAAMIQGSTASDYFDCTKTTGGILIMPPMPTNCTTEKPTTDIVIREIQIWLWKPDDQIVEGHRCTREVYRRCTESLFYVSSFNQSLSRIEAVTAVECRTMINERRSGNRPLNRIDSVTFATSLEEEDWPERTVLSTTCEEVYRNVLQKGPISEFEDKILSPLLLNTNSCLYEDEVCGNEAAIVLWKVPAQQKCKQILVATHSAQVTESTILIPSSQSAFRLSIEEAPTPIQNCFNQRVYLTTSSVMITFNDETPKTRRKRSNVAYDVLERFLEQRIHLPQLTLRQFDRARNRLPQLIQSYNITEYEIEKHLRLHPSKDISLAIIHAIVNAELLEARKRKFHYPTITFADTPVDYSTTEAESWISLAKIMFREIKDPFVTELNSNPISTVKPQPAKSYMGSSGHANYLKTEYDKREEYRRNISSISQNAKSQYQTEVIQEDQRRNFAKISKIICQTNNRQLQVWEALLKIDSTIGMRALLQRQDIMAHFVGSRTLLVAQCTKVEANEVIRSRRIGEVCYAQTPILTSNNMTLFILPGKQRCHQNSQTNSLR</sequence>
<name>A0A8R1E640_CAEJA</name>